<dbReference type="Proteomes" id="UP000024329">
    <property type="component" value="Unassembled WGS sequence"/>
</dbReference>
<dbReference type="AlphaFoldDB" id="A0A031JY73"/>
<organism evidence="2 3">
    <name type="scientific">Novosphingobium resinovorum</name>
    <dbReference type="NCBI Taxonomy" id="158500"/>
    <lineage>
        <taxon>Bacteria</taxon>
        <taxon>Pseudomonadati</taxon>
        <taxon>Pseudomonadota</taxon>
        <taxon>Alphaproteobacteria</taxon>
        <taxon>Sphingomonadales</taxon>
        <taxon>Sphingomonadaceae</taxon>
        <taxon>Novosphingobium</taxon>
    </lineage>
</organism>
<reference evidence="2 3" key="1">
    <citation type="submission" date="2014-03" db="EMBL/GenBank/DDBJ databases">
        <title>Whole genome sequence of Novosphingobium resinovorum KF1.</title>
        <authorList>
            <person name="Gan H.M."/>
            <person name="Gan H.Y."/>
            <person name="Chew T.H."/>
            <person name="Savka M.A."/>
        </authorList>
    </citation>
    <scope>NUCLEOTIDE SEQUENCE [LARGE SCALE GENOMIC DNA]</scope>
    <source>
        <strain evidence="2 3">KF1</strain>
    </source>
</reference>
<feature type="region of interest" description="Disordered" evidence="1">
    <location>
        <begin position="1"/>
        <end position="20"/>
    </location>
</feature>
<comment type="caution">
    <text evidence="2">The sequence shown here is derived from an EMBL/GenBank/DDBJ whole genome shotgun (WGS) entry which is preliminary data.</text>
</comment>
<evidence type="ECO:0008006" key="4">
    <source>
        <dbReference type="Google" id="ProtNLM"/>
    </source>
</evidence>
<evidence type="ECO:0000256" key="1">
    <source>
        <dbReference type="SAM" id="MobiDB-lite"/>
    </source>
</evidence>
<proteinExistence type="predicted"/>
<name>A0A031JY73_9SPHN</name>
<gene>
    <name evidence="2" type="ORF">BV97_02517</name>
</gene>
<accession>A0A031JY73</accession>
<evidence type="ECO:0000313" key="3">
    <source>
        <dbReference type="Proteomes" id="UP000024329"/>
    </source>
</evidence>
<protein>
    <recommendedName>
        <fullName evidence="4">Transposase</fullName>
    </recommendedName>
</protein>
<sequence length="58" mass="6526">MGTIPSPIAEKKRTKTSRRRHPIRDALLKPKTWKAAAAALDFILKAVRVGAKIWDMLT</sequence>
<dbReference type="EMBL" id="JFYZ01000011">
    <property type="protein sequence ID" value="EZP81859.1"/>
    <property type="molecule type" value="Genomic_DNA"/>
</dbReference>
<evidence type="ECO:0000313" key="2">
    <source>
        <dbReference type="EMBL" id="EZP81859.1"/>
    </source>
</evidence>